<dbReference type="PANTHER" id="PTHR36919">
    <property type="entry name" value="BLR1215 PROTEIN"/>
    <property type="match status" value="1"/>
</dbReference>
<protein>
    <recommendedName>
        <fullName evidence="2">DUF2147 domain-containing protein</fullName>
    </recommendedName>
</protein>
<proteinExistence type="predicted"/>
<evidence type="ECO:0000313" key="3">
    <source>
        <dbReference type="EMBL" id="OZC02337.1"/>
    </source>
</evidence>
<dbReference type="AlphaFoldDB" id="A0A259TXJ6"/>
<dbReference type="EMBL" id="MQWB01000001">
    <property type="protein sequence ID" value="OZC02337.1"/>
    <property type="molecule type" value="Genomic_DNA"/>
</dbReference>
<sequence>MPRFSAFLLLFLALASGVAAQSLPAAARGYLGDWTIVSDETGEAQAVVRISEVDGKVEGRIVRVLPTEEYPTPNFTCEDCKGQYNGMDLRRIRLIRDMEWQGDEFAGGRIVDPENDKSYRATMQLEGRDRLRVRGFIGIRALGRTQVWRRAR</sequence>
<dbReference type="RefSeq" id="WP_094546488.1">
    <property type="nucleotide sequence ID" value="NZ_MQWB01000001.1"/>
</dbReference>
<dbReference type="PANTHER" id="PTHR36919:SF3">
    <property type="entry name" value="BLL5882 PROTEIN"/>
    <property type="match status" value="1"/>
</dbReference>
<reference evidence="3 4" key="1">
    <citation type="submission" date="2016-11" db="EMBL/GenBank/DDBJ databases">
        <title>Study of marine rhodopsin-containing bacteria.</title>
        <authorList>
            <person name="Yoshizawa S."/>
            <person name="Kumagai Y."/>
            <person name="Kogure K."/>
        </authorList>
    </citation>
    <scope>NUCLEOTIDE SEQUENCE [LARGE SCALE GENOMIC DNA]</scope>
    <source>
        <strain evidence="3 4">SG-29</strain>
    </source>
</reference>
<dbReference type="Pfam" id="PF09917">
    <property type="entry name" value="DUF2147"/>
    <property type="match status" value="1"/>
</dbReference>
<dbReference type="InParanoid" id="A0A259TXJ6"/>
<evidence type="ECO:0000256" key="1">
    <source>
        <dbReference type="SAM" id="SignalP"/>
    </source>
</evidence>
<dbReference type="Gene3D" id="2.40.128.520">
    <property type="match status" value="1"/>
</dbReference>
<comment type="caution">
    <text evidence="3">The sequence shown here is derived from an EMBL/GenBank/DDBJ whole genome shotgun (WGS) entry which is preliminary data.</text>
</comment>
<evidence type="ECO:0000313" key="4">
    <source>
        <dbReference type="Proteomes" id="UP000216446"/>
    </source>
</evidence>
<feature type="signal peptide" evidence="1">
    <location>
        <begin position="1"/>
        <end position="20"/>
    </location>
</feature>
<feature type="domain" description="DUF2147" evidence="2">
    <location>
        <begin position="32"/>
        <end position="150"/>
    </location>
</feature>
<keyword evidence="4" id="KW-1185">Reference proteome</keyword>
<name>A0A259TXJ6_9BACT</name>
<dbReference type="InterPro" id="IPR019223">
    <property type="entry name" value="DUF2147"/>
</dbReference>
<gene>
    <name evidence="3" type="ORF">BSZ36_04700</name>
</gene>
<keyword evidence="1" id="KW-0732">Signal</keyword>
<accession>A0A259TXJ6</accession>
<evidence type="ECO:0000259" key="2">
    <source>
        <dbReference type="Pfam" id="PF09917"/>
    </source>
</evidence>
<dbReference type="Proteomes" id="UP000216446">
    <property type="component" value="Unassembled WGS sequence"/>
</dbReference>
<feature type="chain" id="PRO_5012627418" description="DUF2147 domain-containing protein" evidence="1">
    <location>
        <begin position="21"/>
        <end position="152"/>
    </location>
</feature>
<dbReference type="OrthoDB" id="9814399at2"/>
<organism evidence="3 4">
    <name type="scientific">Rubricoccus marinus</name>
    <dbReference type="NCBI Taxonomy" id="716817"/>
    <lineage>
        <taxon>Bacteria</taxon>
        <taxon>Pseudomonadati</taxon>
        <taxon>Rhodothermota</taxon>
        <taxon>Rhodothermia</taxon>
        <taxon>Rhodothermales</taxon>
        <taxon>Rubricoccaceae</taxon>
        <taxon>Rubricoccus</taxon>
    </lineage>
</organism>